<name>A0A9Q0S8B1_9DIPT</name>
<feature type="region of interest" description="Disordered" evidence="9">
    <location>
        <begin position="1"/>
        <end position="46"/>
    </location>
</feature>
<feature type="compositionally biased region" description="Basic and acidic residues" evidence="9">
    <location>
        <begin position="7"/>
        <end position="23"/>
    </location>
</feature>
<feature type="domain" description="BED-type" evidence="10">
    <location>
        <begin position="52"/>
        <end position="111"/>
    </location>
</feature>
<dbReference type="Pfam" id="PF02892">
    <property type="entry name" value="zf-BED"/>
    <property type="match status" value="1"/>
</dbReference>
<evidence type="ECO:0000256" key="9">
    <source>
        <dbReference type="SAM" id="MobiDB-lite"/>
    </source>
</evidence>
<evidence type="ECO:0000256" key="2">
    <source>
        <dbReference type="ARBA" id="ARBA00022723"/>
    </source>
</evidence>
<keyword evidence="6" id="KW-0804">Transcription</keyword>
<dbReference type="GO" id="GO:0003677">
    <property type="term" value="F:DNA binding"/>
    <property type="evidence" value="ECO:0007669"/>
    <property type="project" value="InterPro"/>
</dbReference>
<evidence type="ECO:0000259" key="10">
    <source>
        <dbReference type="PROSITE" id="PS50808"/>
    </source>
</evidence>
<feature type="non-terminal residue" evidence="11">
    <location>
        <position position="332"/>
    </location>
</feature>
<dbReference type="GO" id="GO:0008270">
    <property type="term" value="F:zinc ion binding"/>
    <property type="evidence" value="ECO:0007669"/>
    <property type="project" value="UniProtKB-KW"/>
</dbReference>
<keyword evidence="4" id="KW-0862">Zinc</keyword>
<dbReference type="EMBL" id="WJQU01000001">
    <property type="protein sequence ID" value="KAJ6647768.1"/>
    <property type="molecule type" value="Genomic_DNA"/>
</dbReference>
<dbReference type="SUPFAM" id="SSF57667">
    <property type="entry name" value="beta-beta-alpha zinc fingers"/>
    <property type="match status" value="1"/>
</dbReference>
<dbReference type="PROSITE" id="PS50808">
    <property type="entry name" value="ZF_BED"/>
    <property type="match status" value="1"/>
</dbReference>
<proteinExistence type="predicted"/>
<evidence type="ECO:0000256" key="4">
    <source>
        <dbReference type="ARBA" id="ARBA00022833"/>
    </source>
</evidence>
<dbReference type="InterPro" id="IPR012337">
    <property type="entry name" value="RNaseH-like_sf"/>
</dbReference>
<dbReference type="OrthoDB" id="10060245at2759"/>
<dbReference type="InterPro" id="IPR052035">
    <property type="entry name" value="ZnF_BED_domain_contain"/>
</dbReference>
<dbReference type="GO" id="GO:0005634">
    <property type="term" value="C:nucleus"/>
    <property type="evidence" value="ECO:0007669"/>
    <property type="project" value="UniProtKB-SubCell"/>
</dbReference>
<keyword evidence="5" id="KW-0805">Transcription regulation</keyword>
<evidence type="ECO:0000256" key="7">
    <source>
        <dbReference type="ARBA" id="ARBA00023242"/>
    </source>
</evidence>
<feature type="compositionally biased region" description="Acidic residues" evidence="9">
    <location>
        <begin position="24"/>
        <end position="38"/>
    </location>
</feature>
<gene>
    <name evidence="11" type="primary">TRA1_11</name>
    <name evidence="11" type="ORF">Bhyg_02991</name>
</gene>
<sequence>MMKKKSKTQEAELEKSVQLTDEKNSDDEELKDNTENVDEAVQNMSTTRKKKGKTSYVWNHFSIRMSDDQKIEFAHCNYCESKYKLSGKSNSGTGNLNTHLKIKHLDKMPQEVNRVPEKFVFSQESYREALVDWIILSDQPFCECGVQSFSKMVDSLNPEAITISKETVKRDIIKKFAKQVELIKLRLKKVSSKLSFTLDAWTSKNVLPFLAIRTHWINDNWEYETVLLDFSFIKGKHSGLNISKIFLQCLSRFDIPLSQVLGVTIDNVSSNDTLISCLQTYGISVGINFTSQENHLRCMPHILNLCVQNIMKSLKIPLSDQQSDEQELYDQE</sequence>
<evidence type="ECO:0000256" key="3">
    <source>
        <dbReference type="ARBA" id="ARBA00022771"/>
    </source>
</evidence>
<evidence type="ECO:0000313" key="12">
    <source>
        <dbReference type="Proteomes" id="UP001151699"/>
    </source>
</evidence>
<dbReference type="AlphaFoldDB" id="A0A9Q0S8B1"/>
<keyword evidence="7" id="KW-0539">Nucleus</keyword>
<evidence type="ECO:0000256" key="8">
    <source>
        <dbReference type="PROSITE-ProRule" id="PRU00027"/>
    </source>
</evidence>
<dbReference type="PANTHER" id="PTHR46481:SF10">
    <property type="entry name" value="ZINC FINGER BED DOMAIN-CONTAINING PROTEIN 39"/>
    <property type="match status" value="1"/>
</dbReference>
<dbReference type="SMART" id="SM00614">
    <property type="entry name" value="ZnF_BED"/>
    <property type="match status" value="1"/>
</dbReference>
<protein>
    <submittedName>
        <fullName evidence="11">AC transposase</fullName>
    </submittedName>
</protein>
<organism evidence="11 12">
    <name type="scientific">Pseudolycoriella hygida</name>
    <dbReference type="NCBI Taxonomy" id="35572"/>
    <lineage>
        <taxon>Eukaryota</taxon>
        <taxon>Metazoa</taxon>
        <taxon>Ecdysozoa</taxon>
        <taxon>Arthropoda</taxon>
        <taxon>Hexapoda</taxon>
        <taxon>Insecta</taxon>
        <taxon>Pterygota</taxon>
        <taxon>Neoptera</taxon>
        <taxon>Endopterygota</taxon>
        <taxon>Diptera</taxon>
        <taxon>Nematocera</taxon>
        <taxon>Sciaroidea</taxon>
        <taxon>Sciaridae</taxon>
        <taxon>Pseudolycoriella</taxon>
    </lineage>
</organism>
<comment type="caution">
    <text evidence="11">The sequence shown here is derived from an EMBL/GenBank/DDBJ whole genome shotgun (WGS) entry which is preliminary data.</text>
</comment>
<accession>A0A9Q0S8B1</accession>
<dbReference type="SUPFAM" id="SSF53098">
    <property type="entry name" value="Ribonuclease H-like"/>
    <property type="match status" value="1"/>
</dbReference>
<reference evidence="11" key="1">
    <citation type="submission" date="2022-07" db="EMBL/GenBank/DDBJ databases">
        <authorList>
            <person name="Trinca V."/>
            <person name="Uliana J.V.C."/>
            <person name="Torres T.T."/>
            <person name="Ward R.J."/>
            <person name="Monesi N."/>
        </authorList>
    </citation>
    <scope>NUCLEOTIDE SEQUENCE</scope>
    <source>
        <strain evidence="11">HSMRA1968</strain>
        <tissue evidence="11">Whole embryos</tissue>
    </source>
</reference>
<dbReference type="GO" id="GO:0009791">
    <property type="term" value="P:post-embryonic development"/>
    <property type="evidence" value="ECO:0007669"/>
    <property type="project" value="UniProtKB-ARBA"/>
</dbReference>
<comment type="subcellular location">
    <subcellularLocation>
        <location evidence="1">Nucleus</location>
    </subcellularLocation>
</comment>
<evidence type="ECO:0000256" key="5">
    <source>
        <dbReference type="ARBA" id="ARBA00023015"/>
    </source>
</evidence>
<evidence type="ECO:0000256" key="6">
    <source>
        <dbReference type="ARBA" id="ARBA00023163"/>
    </source>
</evidence>
<keyword evidence="12" id="KW-1185">Reference proteome</keyword>
<keyword evidence="2" id="KW-0479">Metal-binding</keyword>
<evidence type="ECO:0000313" key="11">
    <source>
        <dbReference type="EMBL" id="KAJ6647768.1"/>
    </source>
</evidence>
<dbReference type="InterPro" id="IPR003656">
    <property type="entry name" value="Znf_BED"/>
</dbReference>
<dbReference type="PANTHER" id="PTHR46481">
    <property type="entry name" value="ZINC FINGER BED DOMAIN-CONTAINING PROTEIN 4"/>
    <property type="match status" value="1"/>
</dbReference>
<keyword evidence="3 8" id="KW-0863">Zinc-finger</keyword>
<evidence type="ECO:0000256" key="1">
    <source>
        <dbReference type="ARBA" id="ARBA00004123"/>
    </source>
</evidence>
<dbReference type="Proteomes" id="UP001151699">
    <property type="component" value="Chromosome A"/>
</dbReference>
<dbReference type="InterPro" id="IPR036236">
    <property type="entry name" value="Znf_C2H2_sf"/>
</dbReference>